<evidence type="ECO:0000256" key="5">
    <source>
        <dbReference type="ARBA" id="ARBA00038359"/>
    </source>
</evidence>
<organism evidence="9 10">
    <name type="scientific">Hypocrea jecorina (strain ATCC 56765 / BCRC 32924 / NRRL 11460 / Rut C-30)</name>
    <name type="common">Trichoderma reesei</name>
    <dbReference type="NCBI Taxonomy" id="1344414"/>
    <lineage>
        <taxon>Eukaryota</taxon>
        <taxon>Fungi</taxon>
        <taxon>Dikarya</taxon>
        <taxon>Ascomycota</taxon>
        <taxon>Pezizomycotina</taxon>
        <taxon>Sordariomycetes</taxon>
        <taxon>Hypocreomycetidae</taxon>
        <taxon>Hypocreales</taxon>
        <taxon>Hypocreaceae</taxon>
        <taxon>Trichoderma</taxon>
    </lineage>
</organism>
<comment type="similarity">
    <text evidence="5">Belongs to the SAT4 family.</text>
</comment>
<comment type="subcellular location">
    <subcellularLocation>
        <location evidence="1">Membrane</location>
        <topology evidence="1">Multi-pass membrane protein</topology>
    </subcellularLocation>
</comment>
<dbReference type="PANTHER" id="PTHR33048:SF8">
    <property type="entry name" value="INTEGRAL MEMBRANE PROTEIN-RELATED"/>
    <property type="match status" value="1"/>
</dbReference>
<keyword evidence="2 7" id="KW-0812">Transmembrane</keyword>
<sequence>MAANTTLSAAYLAESKTQLVTTMYAVPIALETLSTGWRLWAAATAQSGFAYADYLMLFATLVAIAECVTGLVYGPPFGLGRHIEAIPKHNVQMFLKGDYIFSHFYDIAIASTKLSILALYHRIFVTRSFRLVVVATACFVCAWLVVMEVVLGFGCRPIQAWWDESRGKCIDKEAFTYFTNVTNMLTDLWIFMMPIPVILGLQAAKETRLILCFMFGVGLATCAISAARLSFVFGVASADFTWDEASFGILSAWEPCGAILCANLPPIYRHLVVIRDTLRAGVRSVVSHTHSHSHSHSYSHPRSAATEANGCSDRRRGGYKGSLQQHDWAKLNRSDGLTGETSRTVTEVCAQTGPEVAAELEELKGGGILVERAFTQHSAQERDLEALENLDRNGDEDNEGKIV</sequence>
<feature type="region of interest" description="Disordered" evidence="6">
    <location>
        <begin position="379"/>
        <end position="403"/>
    </location>
</feature>
<dbReference type="InterPro" id="IPR049326">
    <property type="entry name" value="Rhodopsin_dom_fungi"/>
</dbReference>
<evidence type="ECO:0000256" key="3">
    <source>
        <dbReference type="ARBA" id="ARBA00022989"/>
    </source>
</evidence>
<evidence type="ECO:0000256" key="4">
    <source>
        <dbReference type="ARBA" id="ARBA00023136"/>
    </source>
</evidence>
<evidence type="ECO:0000256" key="2">
    <source>
        <dbReference type="ARBA" id="ARBA00022692"/>
    </source>
</evidence>
<proteinExistence type="inferred from homology"/>
<gene>
    <name evidence="9" type="ORF">M419DRAFT_133409</name>
</gene>
<feature type="domain" description="Rhodopsin" evidence="8">
    <location>
        <begin position="37"/>
        <end position="269"/>
    </location>
</feature>
<feature type="transmembrane region" description="Helical" evidence="7">
    <location>
        <begin position="132"/>
        <end position="154"/>
    </location>
</feature>
<feature type="compositionally biased region" description="Basic residues" evidence="6">
    <location>
        <begin position="290"/>
        <end position="299"/>
    </location>
</feature>
<keyword evidence="4 7" id="KW-0472">Membrane</keyword>
<evidence type="ECO:0000256" key="1">
    <source>
        <dbReference type="ARBA" id="ARBA00004141"/>
    </source>
</evidence>
<keyword evidence="3 7" id="KW-1133">Transmembrane helix</keyword>
<dbReference type="HOGENOM" id="CLU_028200_0_1_1"/>
<evidence type="ECO:0000256" key="7">
    <source>
        <dbReference type="SAM" id="Phobius"/>
    </source>
</evidence>
<feature type="transmembrane region" description="Helical" evidence="7">
    <location>
        <begin position="174"/>
        <end position="197"/>
    </location>
</feature>
<evidence type="ECO:0000313" key="10">
    <source>
        <dbReference type="Proteomes" id="UP000024376"/>
    </source>
</evidence>
<feature type="transmembrane region" description="Helical" evidence="7">
    <location>
        <begin position="54"/>
        <end position="73"/>
    </location>
</feature>
<dbReference type="OrthoDB" id="5342292at2759"/>
<feature type="region of interest" description="Disordered" evidence="6">
    <location>
        <begin position="290"/>
        <end position="324"/>
    </location>
</feature>
<feature type="transmembrane region" description="Helical" evidence="7">
    <location>
        <begin position="209"/>
        <end position="231"/>
    </location>
</feature>
<dbReference type="Proteomes" id="UP000024376">
    <property type="component" value="Unassembled WGS sequence"/>
</dbReference>
<dbReference type="EMBL" id="KI911162">
    <property type="protein sequence ID" value="ETR98431.1"/>
    <property type="molecule type" value="Genomic_DNA"/>
</dbReference>
<dbReference type="GO" id="GO:0016020">
    <property type="term" value="C:membrane"/>
    <property type="evidence" value="ECO:0007669"/>
    <property type="project" value="UniProtKB-SubCell"/>
</dbReference>
<dbReference type="KEGG" id="trr:M419DRAFT_133409"/>
<dbReference type="InterPro" id="IPR052337">
    <property type="entry name" value="SAT4-like"/>
</dbReference>
<evidence type="ECO:0000313" key="9">
    <source>
        <dbReference type="EMBL" id="ETR98431.1"/>
    </source>
</evidence>
<dbReference type="PANTHER" id="PTHR33048">
    <property type="entry name" value="PTH11-LIKE INTEGRAL MEMBRANE PROTEIN (AFU_ORTHOLOGUE AFUA_5G11245)"/>
    <property type="match status" value="1"/>
</dbReference>
<feature type="transmembrane region" description="Helical" evidence="7">
    <location>
        <begin position="100"/>
        <end position="120"/>
    </location>
</feature>
<name>A0A024S2L3_HYPJR</name>
<dbReference type="AlphaFoldDB" id="A0A024S2L3"/>
<reference evidence="10" key="1">
    <citation type="journal article" date="2013" name="Ind. Biotechnol.">
        <title>Comparative genomics analysis of Trichoderma reesei strains.</title>
        <authorList>
            <person name="Koike H."/>
            <person name="Aerts A."/>
            <person name="LaButti K."/>
            <person name="Grigoriev I.V."/>
            <person name="Baker S.E."/>
        </authorList>
    </citation>
    <scope>NUCLEOTIDE SEQUENCE [LARGE SCALE GENOMIC DNA]</scope>
    <source>
        <strain evidence="10">ATCC 56765 / BCRC 32924 / NRRL 11460 / Rut C-30</strain>
    </source>
</reference>
<evidence type="ECO:0000259" key="8">
    <source>
        <dbReference type="Pfam" id="PF20684"/>
    </source>
</evidence>
<evidence type="ECO:0000256" key="6">
    <source>
        <dbReference type="SAM" id="MobiDB-lite"/>
    </source>
</evidence>
<dbReference type="Pfam" id="PF20684">
    <property type="entry name" value="Fung_rhodopsin"/>
    <property type="match status" value="1"/>
</dbReference>
<protein>
    <recommendedName>
        <fullName evidence="8">Rhodopsin domain-containing protein</fullName>
    </recommendedName>
</protein>
<accession>A0A024S2L3</accession>